<sequence>MKSVASLSAAAAILAGSADAFWRMPAYGRTALARLDPIVDKGVASSHAHTIHGGNNFGASTTYEDLRNSECTSAQFEDDKSAYWTPTLHFVHENGKTEIVPQVGGMLAYYLLLGDNIKAFPKGFMMLAGDPHQRNFSLPVPDPPVYSWSDKDRTQRALAAKSIGMNCLNYARAPEGSRYRHTLPDKEFLDENCANGIRAEMLFASCWNGKDLDSPDHKSHVAYPSMLDGGSCPEGFPVRLPTLFYETIWNTYAFKGQAGQFVWSNGDPTGCGYHADFMNGWDIDTLQSAVDTCTNLSGRTEDCPVFSGRLQSEQKQNECKVAKLPKFLDSDDCEGPAKSLCGNNPIQYGPEYAKPNAPPSGDKDEPEVKPTLSSVSLPNLSYAPARSMGPGGISVYNVAEKPTPVAEYNSYPEITPAAQPPKEAVKEETPKGDEKDDGIVSTTTYTKDGVVYVVAIKEVEVYVTDPMRRRHAHAHRRNIGKH</sequence>
<evidence type="ECO:0000259" key="3">
    <source>
        <dbReference type="Pfam" id="PF09362"/>
    </source>
</evidence>
<feature type="chain" id="PRO_5034060497" description="DUF1996 domain-containing protein" evidence="2">
    <location>
        <begin position="21"/>
        <end position="482"/>
    </location>
</feature>
<dbReference type="Proteomes" id="UP000624244">
    <property type="component" value="Unassembled WGS sequence"/>
</dbReference>
<dbReference type="PANTHER" id="PTHR43662:SF7">
    <property type="entry name" value="DUF1996 DOMAIN-CONTAINING PROTEIN"/>
    <property type="match status" value="1"/>
</dbReference>
<dbReference type="OMA" id="ANCKDGI"/>
<feature type="region of interest" description="Disordered" evidence="1">
    <location>
        <begin position="344"/>
        <end position="375"/>
    </location>
</feature>
<feature type="signal peptide" evidence="2">
    <location>
        <begin position="1"/>
        <end position="20"/>
    </location>
</feature>
<keyword evidence="2" id="KW-0732">Signal</keyword>
<evidence type="ECO:0000256" key="2">
    <source>
        <dbReference type="SAM" id="SignalP"/>
    </source>
</evidence>
<dbReference type="InterPro" id="IPR018535">
    <property type="entry name" value="DUF1996"/>
</dbReference>
<feature type="region of interest" description="Disordered" evidence="1">
    <location>
        <begin position="413"/>
        <end position="441"/>
    </location>
</feature>
<evidence type="ECO:0000313" key="4">
    <source>
        <dbReference type="EMBL" id="KAF5854366.1"/>
    </source>
</evidence>
<dbReference type="EMBL" id="WNKQ01000001">
    <property type="protein sequence ID" value="KAF5854366.1"/>
    <property type="molecule type" value="Genomic_DNA"/>
</dbReference>
<feature type="compositionally biased region" description="Basic and acidic residues" evidence="1">
    <location>
        <begin position="423"/>
        <end position="438"/>
    </location>
</feature>
<evidence type="ECO:0000256" key="1">
    <source>
        <dbReference type="SAM" id="MobiDB-lite"/>
    </source>
</evidence>
<dbReference type="PANTHER" id="PTHR43662">
    <property type="match status" value="1"/>
</dbReference>
<accession>A0A8H5ZQ35</accession>
<proteinExistence type="predicted"/>
<dbReference type="Pfam" id="PF09362">
    <property type="entry name" value="DUF1996"/>
    <property type="match status" value="1"/>
</dbReference>
<name>A0A8H5ZQ35_COCSA</name>
<reference evidence="4" key="1">
    <citation type="submission" date="2019-11" db="EMBL/GenBank/DDBJ databases">
        <title>Bipolaris sorokiniana Genome sequencing.</title>
        <authorList>
            <person name="Wang H."/>
        </authorList>
    </citation>
    <scope>NUCLEOTIDE SEQUENCE</scope>
</reference>
<evidence type="ECO:0000313" key="5">
    <source>
        <dbReference type="Proteomes" id="UP000624244"/>
    </source>
</evidence>
<organism evidence="4 5">
    <name type="scientific">Cochliobolus sativus</name>
    <name type="common">Common root rot and spot blotch fungus</name>
    <name type="synonym">Bipolaris sorokiniana</name>
    <dbReference type="NCBI Taxonomy" id="45130"/>
    <lineage>
        <taxon>Eukaryota</taxon>
        <taxon>Fungi</taxon>
        <taxon>Dikarya</taxon>
        <taxon>Ascomycota</taxon>
        <taxon>Pezizomycotina</taxon>
        <taxon>Dothideomycetes</taxon>
        <taxon>Pleosporomycetidae</taxon>
        <taxon>Pleosporales</taxon>
        <taxon>Pleosporineae</taxon>
        <taxon>Pleosporaceae</taxon>
        <taxon>Bipolaris</taxon>
    </lineage>
</organism>
<protein>
    <recommendedName>
        <fullName evidence="3">DUF1996 domain-containing protein</fullName>
    </recommendedName>
</protein>
<gene>
    <name evidence="4" type="ORF">GGP41_007186</name>
</gene>
<dbReference type="AlphaFoldDB" id="A0A8H5ZQ35"/>
<comment type="caution">
    <text evidence="4">The sequence shown here is derived from an EMBL/GenBank/DDBJ whole genome shotgun (WGS) entry which is preliminary data.</text>
</comment>
<feature type="domain" description="DUF1996" evidence="3">
    <location>
        <begin position="36"/>
        <end position="281"/>
    </location>
</feature>